<dbReference type="Gene3D" id="2.30.29.30">
    <property type="entry name" value="Pleckstrin-homology domain (PH domain)/Phosphotyrosine-binding domain (PTB)"/>
    <property type="match status" value="1"/>
</dbReference>
<accession>A0A835YTK9</accession>
<feature type="region of interest" description="Disordered" evidence="1">
    <location>
        <begin position="243"/>
        <end position="304"/>
    </location>
</feature>
<dbReference type="EMBL" id="JAFCMP010000390">
    <property type="protein sequence ID" value="KAG5180448.1"/>
    <property type="molecule type" value="Genomic_DNA"/>
</dbReference>
<evidence type="ECO:0000313" key="2">
    <source>
        <dbReference type="EMBL" id="KAG5180448.1"/>
    </source>
</evidence>
<feature type="compositionally biased region" description="Low complexity" evidence="1">
    <location>
        <begin position="243"/>
        <end position="267"/>
    </location>
</feature>
<dbReference type="InterPro" id="IPR011993">
    <property type="entry name" value="PH-like_dom_sf"/>
</dbReference>
<proteinExistence type="predicted"/>
<name>A0A835YTK9_9STRA</name>
<protein>
    <recommendedName>
        <fullName evidence="4">PH domain-containing protein</fullName>
    </recommendedName>
</protein>
<feature type="region of interest" description="Disordered" evidence="1">
    <location>
        <begin position="1"/>
        <end position="207"/>
    </location>
</feature>
<feature type="compositionally biased region" description="Basic and acidic residues" evidence="1">
    <location>
        <begin position="181"/>
        <end position="201"/>
    </location>
</feature>
<reference evidence="2" key="1">
    <citation type="submission" date="2021-02" db="EMBL/GenBank/DDBJ databases">
        <title>First Annotated Genome of the Yellow-green Alga Tribonema minus.</title>
        <authorList>
            <person name="Mahan K.M."/>
        </authorList>
    </citation>
    <scope>NUCLEOTIDE SEQUENCE</scope>
    <source>
        <strain evidence="2">UTEX B ZZ1240</strain>
    </source>
</reference>
<dbReference type="AlphaFoldDB" id="A0A835YTK9"/>
<feature type="compositionally biased region" description="Acidic residues" evidence="1">
    <location>
        <begin position="331"/>
        <end position="345"/>
    </location>
</feature>
<evidence type="ECO:0000256" key="1">
    <source>
        <dbReference type="SAM" id="MobiDB-lite"/>
    </source>
</evidence>
<dbReference type="Proteomes" id="UP000664859">
    <property type="component" value="Unassembled WGS sequence"/>
</dbReference>
<feature type="region of interest" description="Disordered" evidence="1">
    <location>
        <begin position="467"/>
        <end position="495"/>
    </location>
</feature>
<evidence type="ECO:0008006" key="4">
    <source>
        <dbReference type="Google" id="ProtNLM"/>
    </source>
</evidence>
<gene>
    <name evidence="2" type="ORF">JKP88DRAFT_323899</name>
</gene>
<feature type="region of interest" description="Disordered" evidence="1">
    <location>
        <begin position="320"/>
        <end position="363"/>
    </location>
</feature>
<feature type="compositionally biased region" description="Low complexity" evidence="1">
    <location>
        <begin position="134"/>
        <end position="143"/>
    </location>
</feature>
<comment type="caution">
    <text evidence="2">The sequence shown here is derived from an EMBL/GenBank/DDBJ whole genome shotgun (WGS) entry which is preliminary data.</text>
</comment>
<feature type="compositionally biased region" description="Low complexity" evidence="1">
    <location>
        <begin position="53"/>
        <end position="66"/>
    </location>
</feature>
<organism evidence="2 3">
    <name type="scientific">Tribonema minus</name>
    <dbReference type="NCBI Taxonomy" id="303371"/>
    <lineage>
        <taxon>Eukaryota</taxon>
        <taxon>Sar</taxon>
        <taxon>Stramenopiles</taxon>
        <taxon>Ochrophyta</taxon>
        <taxon>PX clade</taxon>
        <taxon>Xanthophyceae</taxon>
        <taxon>Tribonematales</taxon>
        <taxon>Tribonemataceae</taxon>
        <taxon>Tribonema</taxon>
    </lineage>
</organism>
<sequence length="905" mass="95559">MASTMNSLFTRLAGGKSSTDNAEQAPGQARAPMHDGAAPPGEDSATSSSAIVAPSQQPEPSSAPKPYSDEAADDGGTGINTAAPERDVAPFSRGLDGAFGSGEVGTERESSAFNSSDEPTPLEPLHTPSSTTQGPPGADAGDASAYFSPAAAPRDIDYSPEPHSGGADANADYFHSTTPQQHDEEATSSDSRERDTTEALRRISLSANSRTVQAVVGGETADTAAWNTQPDEAAVKDFEVAGAAGSDAAAAAAASSSGADTGTEELAPSPPPPQQARELPPIPATVHVQDAPPQQQQQAAQKAALPLARQDAVVLPGVAEGDARRASVETAELESGSESEDESDGGGDYGDASETRHTNSLFGIGGNRETVRYAARDAGALGALKRDEIDKVRAFEARRRSFFQAQHMCNGAYWQALKDVARDGGAAVNGVLSWYRLRLSAQRAYAASLLDMNDSIAGIKKGTSARAVAASTQRPGGSALIGEHEREKKAPANQAPLRAASVKALRAPGRSGPLGAAGAADGNGELLDELCAMDCVSAAEAHALANALEDSACAQLQRRQDDISAEMRRACEDGDQCLSSMLAVEDYVLKAYEALHRAAADGLAQPVEYMDHPGSTSIKTQSAAPDMWLADMNYRMAVQQQRQSWGGMTSVMACTLGRLRDLELDRRHSTKVVIEDTLRKQAEASGRLPTAANSVFKCLTRLDVDAATLEKTIRKELKRQPSVTAEPQVLNEDDTAHMGPDGIPAFVDDFAGPMDSPLMIKAAVLQRKDKKNMSSKWVPALVVLTKDTYLHVFDLGDTPVGKDPKAAMNALLPPVDMGTVARLDKSLAVTPSQSLDLSAYIVGRRAKQTQPKHARQLHVIEIKQNTGFKKAFKKESQRKASLRAHSESEMGHWKSLFEGLAGEAV</sequence>
<keyword evidence="3" id="KW-1185">Reference proteome</keyword>
<dbReference type="OrthoDB" id="195725at2759"/>
<feature type="compositionally biased region" description="Low complexity" evidence="1">
    <location>
        <begin position="291"/>
        <end position="304"/>
    </location>
</feature>
<evidence type="ECO:0000313" key="3">
    <source>
        <dbReference type="Proteomes" id="UP000664859"/>
    </source>
</evidence>